<dbReference type="Proteomes" id="UP000256774">
    <property type="component" value="Unassembled WGS sequence"/>
</dbReference>
<comment type="caution">
    <text evidence="8">The sequence shown here is derived from an EMBL/GenBank/DDBJ whole genome shotgun (WGS) entry which is preliminary data.</text>
</comment>
<keyword evidence="4" id="KW-0408">Iron</keyword>
<dbReference type="AlphaFoldDB" id="A0A3E0H6F6"/>
<dbReference type="InterPro" id="IPR001055">
    <property type="entry name" value="Adrenodoxin-like"/>
</dbReference>
<name>A0A3E0H6F6_9GAMM</name>
<accession>A0A3E0H6F6</accession>
<proteinExistence type="inferred from homology"/>
<dbReference type="GO" id="GO:0140647">
    <property type="term" value="P:P450-containing electron transport chain"/>
    <property type="evidence" value="ECO:0007669"/>
    <property type="project" value="InterPro"/>
</dbReference>
<keyword evidence="5" id="KW-0411">Iron-sulfur</keyword>
<evidence type="ECO:0000256" key="6">
    <source>
        <dbReference type="ARBA" id="ARBA00034078"/>
    </source>
</evidence>
<dbReference type="PANTHER" id="PTHR23426:SF65">
    <property type="entry name" value="FERREDOXIN-2, MITOCHONDRIAL"/>
    <property type="match status" value="1"/>
</dbReference>
<dbReference type="InterPro" id="IPR012675">
    <property type="entry name" value="Beta-grasp_dom_sf"/>
</dbReference>
<evidence type="ECO:0000256" key="4">
    <source>
        <dbReference type="ARBA" id="ARBA00023004"/>
    </source>
</evidence>
<dbReference type="Pfam" id="PF00111">
    <property type="entry name" value="Fer2"/>
    <property type="match status" value="1"/>
</dbReference>
<keyword evidence="2" id="KW-0001">2Fe-2S</keyword>
<dbReference type="PROSITE" id="PS51085">
    <property type="entry name" value="2FE2S_FER_2"/>
    <property type="match status" value="1"/>
</dbReference>
<dbReference type="InterPro" id="IPR001041">
    <property type="entry name" value="2Fe-2S_ferredoxin-type"/>
</dbReference>
<dbReference type="PRINTS" id="PR00355">
    <property type="entry name" value="ADRENODOXIN"/>
</dbReference>
<dbReference type="GO" id="GO:0051537">
    <property type="term" value="F:2 iron, 2 sulfur cluster binding"/>
    <property type="evidence" value="ECO:0007669"/>
    <property type="project" value="UniProtKB-KW"/>
</dbReference>
<keyword evidence="3" id="KW-0479">Metal-binding</keyword>
<dbReference type="PANTHER" id="PTHR23426">
    <property type="entry name" value="FERREDOXIN/ADRENODOXIN"/>
    <property type="match status" value="1"/>
</dbReference>
<protein>
    <submittedName>
        <fullName evidence="8">2Fe-2S ferredoxin</fullName>
    </submittedName>
</protein>
<dbReference type="GO" id="GO:0009055">
    <property type="term" value="F:electron transfer activity"/>
    <property type="evidence" value="ECO:0007669"/>
    <property type="project" value="TreeGrafter"/>
</dbReference>
<feature type="domain" description="2Fe-2S ferredoxin-type" evidence="7">
    <location>
        <begin position="2"/>
        <end position="105"/>
    </location>
</feature>
<dbReference type="SUPFAM" id="SSF54292">
    <property type="entry name" value="2Fe-2S ferredoxin-like"/>
    <property type="match status" value="1"/>
</dbReference>
<reference evidence="8 9" key="1">
    <citation type="submission" date="2018-08" db="EMBL/GenBank/DDBJ databases">
        <title>Genomic Encyclopedia of Type Strains, Phase IV (KMG-IV): sequencing the most valuable type-strain genomes for metagenomic binning, comparative biology and taxonomic classification.</title>
        <authorList>
            <person name="Goeker M."/>
        </authorList>
    </citation>
    <scope>NUCLEOTIDE SEQUENCE [LARGE SCALE GENOMIC DNA]</scope>
    <source>
        <strain evidence="8 9">DSM 26022</strain>
    </source>
</reference>
<dbReference type="OrthoDB" id="9799640at2"/>
<evidence type="ECO:0000256" key="3">
    <source>
        <dbReference type="ARBA" id="ARBA00022723"/>
    </source>
</evidence>
<keyword evidence="9" id="KW-1185">Reference proteome</keyword>
<gene>
    <name evidence="8" type="ORF">DFR26_1258</name>
</gene>
<dbReference type="InterPro" id="IPR036010">
    <property type="entry name" value="2Fe-2S_ferredoxin-like_sf"/>
</dbReference>
<organism evidence="8 9">
    <name type="scientific">Paraperlucidibaca baekdonensis</name>
    <dbReference type="NCBI Taxonomy" id="748120"/>
    <lineage>
        <taxon>Bacteria</taxon>
        <taxon>Pseudomonadati</taxon>
        <taxon>Pseudomonadota</taxon>
        <taxon>Gammaproteobacteria</taxon>
        <taxon>Moraxellales</taxon>
        <taxon>Moraxellaceae</taxon>
        <taxon>Paraperlucidibaca</taxon>
    </lineage>
</organism>
<evidence type="ECO:0000256" key="2">
    <source>
        <dbReference type="ARBA" id="ARBA00022714"/>
    </source>
</evidence>
<sequence length="106" mass="11478">MNNITFVEHDGTEHVVEIEEGKSLMQIAMDNGVPGIDADCGGACACGTCHVIVKKSWMDRTGSASAEELQMLDMTPEKADTSRLSCQIKMSDAMAGMVLHLPEFQM</sequence>
<dbReference type="CDD" id="cd00207">
    <property type="entry name" value="fer2"/>
    <property type="match status" value="1"/>
</dbReference>
<dbReference type="RefSeq" id="WP_116208082.1">
    <property type="nucleotide sequence ID" value="NZ_QUNR01000002.1"/>
</dbReference>
<evidence type="ECO:0000256" key="5">
    <source>
        <dbReference type="ARBA" id="ARBA00023014"/>
    </source>
</evidence>
<dbReference type="Gene3D" id="3.10.20.30">
    <property type="match status" value="1"/>
</dbReference>
<evidence type="ECO:0000313" key="9">
    <source>
        <dbReference type="Proteomes" id="UP000256774"/>
    </source>
</evidence>
<dbReference type="GO" id="GO:0046872">
    <property type="term" value="F:metal ion binding"/>
    <property type="evidence" value="ECO:0007669"/>
    <property type="project" value="UniProtKB-KW"/>
</dbReference>
<evidence type="ECO:0000259" key="7">
    <source>
        <dbReference type="PROSITE" id="PS51085"/>
    </source>
</evidence>
<evidence type="ECO:0000313" key="8">
    <source>
        <dbReference type="EMBL" id="REH39080.1"/>
    </source>
</evidence>
<evidence type="ECO:0000256" key="1">
    <source>
        <dbReference type="ARBA" id="ARBA00010914"/>
    </source>
</evidence>
<comment type="cofactor">
    <cofactor evidence="6">
        <name>[2Fe-2S] cluster</name>
        <dbReference type="ChEBI" id="CHEBI:190135"/>
    </cofactor>
</comment>
<comment type="similarity">
    <text evidence="1">Belongs to the adrenodoxin/putidaredoxin family.</text>
</comment>
<dbReference type="EMBL" id="QUNR01000002">
    <property type="protein sequence ID" value="REH39080.1"/>
    <property type="molecule type" value="Genomic_DNA"/>
</dbReference>